<keyword evidence="9" id="KW-1185">Reference proteome</keyword>
<feature type="transmembrane region" description="Helical" evidence="6">
    <location>
        <begin position="289"/>
        <end position="307"/>
    </location>
</feature>
<gene>
    <name evidence="8" type="ORF">ACFFMS_19970</name>
</gene>
<evidence type="ECO:0000256" key="5">
    <source>
        <dbReference type="ARBA" id="ARBA00023136"/>
    </source>
</evidence>
<feature type="transmembrane region" description="Helical" evidence="6">
    <location>
        <begin position="22"/>
        <end position="48"/>
    </location>
</feature>
<keyword evidence="5 6" id="KW-0472">Membrane</keyword>
<dbReference type="PANTHER" id="PTHR23508:SF10">
    <property type="entry name" value="CARBOXYLIC ACID TRANSPORTER PROTEIN HOMOLOG"/>
    <property type="match status" value="1"/>
</dbReference>
<organism evidence="8 9">
    <name type="scientific">Ectobacillus funiculus</name>
    <dbReference type="NCBI Taxonomy" id="137993"/>
    <lineage>
        <taxon>Bacteria</taxon>
        <taxon>Bacillati</taxon>
        <taxon>Bacillota</taxon>
        <taxon>Bacilli</taxon>
        <taxon>Bacillales</taxon>
        <taxon>Bacillaceae</taxon>
        <taxon>Ectobacillus</taxon>
    </lineage>
</organism>
<dbReference type="Proteomes" id="UP001589609">
    <property type="component" value="Unassembled WGS sequence"/>
</dbReference>
<feature type="transmembrane region" description="Helical" evidence="6">
    <location>
        <begin position="60"/>
        <end position="80"/>
    </location>
</feature>
<proteinExistence type="predicted"/>
<accession>A0ABV5WIY5</accession>
<feature type="transmembrane region" description="Helical" evidence="6">
    <location>
        <begin position="114"/>
        <end position="134"/>
    </location>
</feature>
<feature type="transmembrane region" description="Helical" evidence="6">
    <location>
        <begin position="146"/>
        <end position="170"/>
    </location>
</feature>
<evidence type="ECO:0000313" key="9">
    <source>
        <dbReference type="Proteomes" id="UP001589609"/>
    </source>
</evidence>
<protein>
    <submittedName>
        <fullName evidence="8">MFS transporter</fullName>
    </submittedName>
</protein>
<comment type="caution">
    <text evidence="8">The sequence shown here is derived from an EMBL/GenBank/DDBJ whole genome shotgun (WGS) entry which is preliminary data.</text>
</comment>
<dbReference type="PROSITE" id="PS50850">
    <property type="entry name" value="MFS"/>
    <property type="match status" value="1"/>
</dbReference>
<comment type="subcellular location">
    <subcellularLocation>
        <location evidence="1">Cell membrane</location>
        <topology evidence="1">Multi-pass membrane protein</topology>
    </subcellularLocation>
</comment>
<dbReference type="InterPro" id="IPR011701">
    <property type="entry name" value="MFS"/>
</dbReference>
<evidence type="ECO:0000256" key="4">
    <source>
        <dbReference type="ARBA" id="ARBA00022989"/>
    </source>
</evidence>
<keyword evidence="2" id="KW-0813">Transport</keyword>
<name>A0ABV5WIY5_9BACI</name>
<evidence type="ECO:0000256" key="3">
    <source>
        <dbReference type="ARBA" id="ARBA00022692"/>
    </source>
</evidence>
<evidence type="ECO:0000313" key="8">
    <source>
        <dbReference type="EMBL" id="MFB9760590.1"/>
    </source>
</evidence>
<feature type="transmembrane region" description="Helical" evidence="6">
    <location>
        <begin position="87"/>
        <end position="108"/>
    </location>
</feature>
<feature type="transmembrane region" description="Helical" evidence="6">
    <location>
        <begin position="251"/>
        <end position="269"/>
    </location>
</feature>
<keyword evidence="4 6" id="KW-1133">Transmembrane helix</keyword>
<evidence type="ECO:0000256" key="2">
    <source>
        <dbReference type="ARBA" id="ARBA00022448"/>
    </source>
</evidence>
<dbReference type="EMBL" id="JBHMAF010000155">
    <property type="protein sequence ID" value="MFB9760590.1"/>
    <property type="molecule type" value="Genomic_DNA"/>
</dbReference>
<evidence type="ECO:0000256" key="1">
    <source>
        <dbReference type="ARBA" id="ARBA00004651"/>
    </source>
</evidence>
<evidence type="ECO:0000256" key="6">
    <source>
        <dbReference type="SAM" id="Phobius"/>
    </source>
</evidence>
<dbReference type="InterPro" id="IPR020846">
    <property type="entry name" value="MFS_dom"/>
</dbReference>
<sequence length="444" mass="47674">MAHINTTEVIANSKFNRFHVKLLIWSFLIIAFDGYDLVVYGTAVPVLIDKWNLTAVEAGAMGSYGLFGMMFGAIFFGTLADRIGRKNVIAITLIFFSLFTLLCGFAETPTLFSTFRFLAGLGLGGIMPNVIALLTDYAPRSMRSIIVSIVLCGYSVGGILAPLLGIFLMPTFGWESIFWFAGLPLLCLPLMYKQLPETASHLIRTDKKEELIATLSKVSPGSAFNKNDEIVQLKAPETKVPIVGLFKDNRALSTVMFWIAFFSCLLMVYGLNTWLPKLMIEAGYGLKSSLAFLIALQGGAIIGTLIIGRLCDKYGSKKMLVPMYASGAVALTLLGFGGSTFVIYILVAIAGAATIGAQNIVQAYVSQYYPPYIRSTALGMASGIGRIGGMLGPLLGGFLLSVTLPIHLNFIAFAIPGLIAAVALASVSGRHAHLNEADRGSTLS</sequence>
<dbReference type="PANTHER" id="PTHR23508">
    <property type="entry name" value="CARBOXYLIC ACID TRANSPORTER PROTEIN HOMOLOG"/>
    <property type="match status" value="1"/>
</dbReference>
<feature type="transmembrane region" description="Helical" evidence="6">
    <location>
        <begin position="377"/>
        <end position="400"/>
    </location>
</feature>
<feature type="domain" description="Major facilitator superfamily (MFS) profile" evidence="7">
    <location>
        <begin position="22"/>
        <end position="432"/>
    </location>
</feature>
<reference evidence="8 9" key="1">
    <citation type="submission" date="2024-09" db="EMBL/GenBank/DDBJ databases">
        <authorList>
            <person name="Sun Q."/>
            <person name="Mori K."/>
        </authorList>
    </citation>
    <scope>NUCLEOTIDE SEQUENCE [LARGE SCALE GENOMIC DNA]</scope>
    <source>
        <strain evidence="8 9">JCM 11201</strain>
    </source>
</reference>
<dbReference type="SUPFAM" id="SSF103473">
    <property type="entry name" value="MFS general substrate transporter"/>
    <property type="match status" value="1"/>
</dbReference>
<dbReference type="CDD" id="cd17365">
    <property type="entry name" value="MFS_PcaK_like"/>
    <property type="match status" value="1"/>
</dbReference>
<keyword evidence="3 6" id="KW-0812">Transmembrane</keyword>
<dbReference type="Gene3D" id="1.20.1250.20">
    <property type="entry name" value="MFS general substrate transporter like domains"/>
    <property type="match status" value="1"/>
</dbReference>
<evidence type="ECO:0000259" key="7">
    <source>
        <dbReference type="PROSITE" id="PS50850"/>
    </source>
</evidence>
<feature type="transmembrane region" description="Helical" evidence="6">
    <location>
        <begin position="406"/>
        <end position="427"/>
    </location>
</feature>
<dbReference type="InterPro" id="IPR036259">
    <property type="entry name" value="MFS_trans_sf"/>
</dbReference>
<dbReference type="RefSeq" id="WP_379950894.1">
    <property type="nucleotide sequence ID" value="NZ_JBHMAF010000155.1"/>
</dbReference>
<dbReference type="Pfam" id="PF07690">
    <property type="entry name" value="MFS_1"/>
    <property type="match status" value="1"/>
</dbReference>